<dbReference type="Proteomes" id="UP000028045">
    <property type="component" value="Unassembled WGS sequence"/>
</dbReference>
<dbReference type="InterPro" id="IPR018856">
    <property type="entry name" value="Stn1_N"/>
</dbReference>
<keyword evidence="2" id="KW-0158">Chromosome</keyword>
<dbReference type="Pfam" id="PF10451">
    <property type="entry name" value="Stn1"/>
    <property type="match status" value="1"/>
</dbReference>
<sequence>MSGDTAHGIYPRYCFHLAPTFNRWCWLRVSEIHGLRQPGGYEGEKFYFFDTLPIKWVRVVGVIVAVDEFAGRRVFTLDDSSGACIEACLLLPNPTITVEANPIGQVIGIPTVAATAINQAPDVGTVVNVKGELTTFRNERQITVKKINSVRSTSHELALWEQRAAFQRDILEKPWILSSQDVRRCRKEAEQSEAEAKKKRKRLKAMTDIAANRTSFQAKPEPLGQPETRNSNVDAERNSTNESIIPRVKITKDNSARRRNPLAPSQLQGESPGEGSAEEPSDSEASRKKTRLQAAIGGAAGRNSFGAKPWSRTDCSGKSASGLAEDAPERRRKVQLQAVVEGAGTRASFQPVPAQLLAKVTCPQETSASHDEIDKRAARLKAAIGGASQTSSFYRG</sequence>
<evidence type="ECO:0000256" key="3">
    <source>
        <dbReference type="ARBA" id="ARBA00022895"/>
    </source>
</evidence>
<organism evidence="7 8">
    <name type="scientific">Stachybotrys chartarum (strain CBS 109288 / IBT 7711)</name>
    <name type="common">Toxic black mold</name>
    <name type="synonym">Stilbospora chartarum</name>
    <dbReference type="NCBI Taxonomy" id="1280523"/>
    <lineage>
        <taxon>Eukaryota</taxon>
        <taxon>Fungi</taxon>
        <taxon>Dikarya</taxon>
        <taxon>Ascomycota</taxon>
        <taxon>Pezizomycotina</taxon>
        <taxon>Sordariomycetes</taxon>
        <taxon>Hypocreomycetidae</taxon>
        <taxon>Hypocreales</taxon>
        <taxon>Stachybotryaceae</taxon>
        <taxon>Stachybotrys</taxon>
    </lineage>
</organism>
<evidence type="ECO:0000259" key="6">
    <source>
        <dbReference type="Pfam" id="PF10451"/>
    </source>
</evidence>
<dbReference type="HOGENOM" id="CLU_696711_0_0_1"/>
<dbReference type="CDD" id="cd03524">
    <property type="entry name" value="RPA2_OBF_family"/>
    <property type="match status" value="1"/>
</dbReference>
<evidence type="ECO:0000256" key="2">
    <source>
        <dbReference type="ARBA" id="ARBA00022454"/>
    </source>
</evidence>
<reference evidence="7 8" key="1">
    <citation type="journal article" date="2014" name="BMC Genomics">
        <title>Comparative genome sequencing reveals chemotype-specific gene clusters in the toxigenic black mold Stachybotrys.</title>
        <authorList>
            <person name="Semeiks J."/>
            <person name="Borek D."/>
            <person name="Otwinowski Z."/>
            <person name="Grishin N.V."/>
        </authorList>
    </citation>
    <scope>NUCLEOTIDE SEQUENCE [LARGE SCALE GENOMIC DNA]</scope>
    <source>
        <strain evidence="8">CBS 109288 / IBT 7711</strain>
    </source>
</reference>
<evidence type="ECO:0000256" key="4">
    <source>
        <dbReference type="SAM" id="Coils"/>
    </source>
</evidence>
<dbReference type="AlphaFoldDB" id="A0A084ANF9"/>
<feature type="region of interest" description="Disordered" evidence="5">
    <location>
        <begin position="209"/>
        <end position="331"/>
    </location>
</feature>
<evidence type="ECO:0000313" key="8">
    <source>
        <dbReference type="Proteomes" id="UP000028045"/>
    </source>
</evidence>
<gene>
    <name evidence="7" type="ORF">S7711_05192</name>
</gene>
<dbReference type="EMBL" id="KL648641">
    <property type="protein sequence ID" value="KEY66838.1"/>
    <property type="molecule type" value="Genomic_DNA"/>
</dbReference>
<keyword evidence="3" id="KW-0779">Telomere</keyword>
<name>A0A084ANF9_STACB</name>
<evidence type="ECO:0000313" key="7">
    <source>
        <dbReference type="EMBL" id="KEY66838.1"/>
    </source>
</evidence>
<proteinExistence type="predicted"/>
<dbReference type="OrthoDB" id="77828at2759"/>
<feature type="domain" description="CST complex subunit Stn1 N-terminal" evidence="6">
    <location>
        <begin position="47"/>
        <end position="196"/>
    </location>
</feature>
<accession>A0A084ANF9</accession>
<feature type="coiled-coil region" evidence="4">
    <location>
        <begin position="182"/>
        <end position="209"/>
    </location>
</feature>
<dbReference type="InterPro" id="IPR012340">
    <property type="entry name" value="NA-bd_OB-fold"/>
</dbReference>
<evidence type="ECO:0000256" key="5">
    <source>
        <dbReference type="SAM" id="MobiDB-lite"/>
    </source>
</evidence>
<dbReference type="SUPFAM" id="SSF50249">
    <property type="entry name" value="Nucleic acid-binding proteins"/>
    <property type="match status" value="1"/>
</dbReference>
<evidence type="ECO:0000256" key="1">
    <source>
        <dbReference type="ARBA" id="ARBA00004574"/>
    </source>
</evidence>
<keyword evidence="4" id="KW-0175">Coiled coil</keyword>
<keyword evidence="8" id="KW-1185">Reference proteome</keyword>
<comment type="subcellular location">
    <subcellularLocation>
        <location evidence="1">Chromosome</location>
        <location evidence="1">Telomere</location>
    </subcellularLocation>
</comment>
<dbReference type="Gene3D" id="2.40.50.140">
    <property type="entry name" value="Nucleic acid-binding proteins"/>
    <property type="match status" value="1"/>
</dbReference>
<dbReference type="GO" id="GO:0000781">
    <property type="term" value="C:chromosome, telomeric region"/>
    <property type="evidence" value="ECO:0007669"/>
    <property type="project" value="UniProtKB-SubCell"/>
</dbReference>
<protein>
    <recommendedName>
        <fullName evidence="6">CST complex subunit Stn1 N-terminal domain-containing protein</fullName>
    </recommendedName>
</protein>